<keyword evidence="2" id="KW-1185">Reference proteome</keyword>
<dbReference type="EMBL" id="JAUSYA010000001">
    <property type="protein sequence ID" value="MDQ0681941.1"/>
    <property type="molecule type" value="Genomic_DNA"/>
</dbReference>
<organism evidence="1 2">
    <name type="scientific">Streptomyces achromogenes</name>
    <dbReference type="NCBI Taxonomy" id="67255"/>
    <lineage>
        <taxon>Bacteria</taxon>
        <taxon>Bacillati</taxon>
        <taxon>Actinomycetota</taxon>
        <taxon>Actinomycetes</taxon>
        <taxon>Kitasatosporales</taxon>
        <taxon>Streptomycetaceae</taxon>
        <taxon>Streptomyces</taxon>
    </lineage>
</organism>
<gene>
    <name evidence="1" type="ORF">QFZ56_000904</name>
</gene>
<name>A0ABU0PVF1_STRAH</name>
<dbReference type="Proteomes" id="UP001243364">
    <property type="component" value="Unassembled WGS sequence"/>
</dbReference>
<sequence length="77" mass="8420">MGEVAETLAMMCILDTLREVPLSPELLVTRLAAYDAEHGGALIDTLRAYLDHFSTCPRHPGRWVSPQHVPLSHPAGS</sequence>
<comment type="caution">
    <text evidence="1">The sequence shown here is derived from an EMBL/GenBank/DDBJ whole genome shotgun (WGS) entry which is preliminary data.</text>
</comment>
<proteinExistence type="predicted"/>
<evidence type="ECO:0000313" key="2">
    <source>
        <dbReference type="Proteomes" id="UP001243364"/>
    </source>
</evidence>
<evidence type="ECO:0000313" key="1">
    <source>
        <dbReference type="EMBL" id="MDQ0681941.1"/>
    </source>
</evidence>
<dbReference type="RefSeq" id="WP_307040252.1">
    <property type="nucleotide sequence ID" value="NZ_JAUSYA010000001.1"/>
</dbReference>
<accession>A0ABU0PVF1</accession>
<reference evidence="1 2" key="1">
    <citation type="submission" date="2023-07" db="EMBL/GenBank/DDBJ databases">
        <title>Comparative genomics of wheat-associated soil bacteria to identify genetic determinants of phenazine resistance.</title>
        <authorList>
            <person name="Mouncey N."/>
        </authorList>
    </citation>
    <scope>NUCLEOTIDE SEQUENCE [LARGE SCALE GENOMIC DNA]</scope>
    <source>
        <strain evidence="1 2">W4I19-2</strain>
    </source>
</reference>
<protein>
    <submittedName>
        <fullName evidence="1">Uncharacterized protein</fullName>
    </submittedName>
</protein>